<organism evidence="2 3">
    <name type="scientific">Liparis tanakae</name>
    <name type="common">Tanaka's snailfish</name>
    <dbReference type="NCBI Taxonomy" id="230148"/>
    <lineage>
        <taxon>Eukaryota</taxon>
        <taxon>Metazoa</taxon>
        <taxon>Chordata</taxon>
        <taxon>Craniata</taxon>
        <taxon>Vertebrata</taxon>
        <taxon>Euteleostomi</taxon>
        <taxon>Actinopterygii</taxon>
        <taxon>Neopterygii</taxon>
        <taxon>Teleostei</taxon>
        <taxon>Neoteleostei</taxon>
        <taxon>Acanthomorphata</taxon>
        <taxon>Eupercaria</taxon>
        <taxon>Perciformes</taxon>
        <taxon>Cottioidei</taxon>
        <taxon>Cottales</taxon>
        <taxon>Liparidae</taxon>
        <taxon>Liparis</taxon>
    </lineage>
</organism>
<accession>A0A4Z2EB00</accession>
<protein>
    <submittedName>
        <fullName evidence="2">Mucin-5AC</fullName>
    </submittedName>
</protein>
<dbReference type="Pfam" id="PF00094">
    <property type="entry name" value="VWD"/>
    <property type="match status" value="1"/>
</dbReference>
<dbReference type="OrthoDB" id="160294at2759"/>
<sequence length="115" mass="13288">MATPFDISVEAKMGIKLVWNQDDSMEIEIDKKYQNQTCGLCGNFDGVDNDFMKNGELLFLCTHRTLSLSLSVYSLILAMYNWREGIVMLSQKCIVSLRKSEESKWILRSFVYTDQ</sequence>
<name>A0A4Z2EB00_9TELE</name>
<dbReference type="AlphaFoldDB" id="A0A4Z2EB00"/>
<dbReference type="Proteomes" id="UP000314294">
    <property type="component" value="Unassembled WGS sequence"/>
</dbReference>
<keyword evidence="3" id="KW-1185">Reference proteome</keyword>
<evidence type="ECO:0000313" key="2">
    <source>
        <dbReference type="EMBL" id="TNN25903.1"/>
    </source>
</evidence>
<dbReference type="PROSITE" id="PS51233">
    <property type="entry name" value="VWFD"/>
    <property type="match status" value="1"/>
</dbReference>
<feature type="domain" description="VWFD" evidence="1">
    <location>
        <begin position="1"/>
        <end position="78"/>
    </location>
</feature>
<gene>
    <name evidence="2" type="primary">MUC5AC_4</name>
    <name evidence="2" type="ORF">EYF80_063961</name>
</gene>
<evidence type="ECO:0000313" key="3">
    <source>
        <dbReference type="Proteomes" id="UP000314294"/>
    </source>
</evidence>
<dbReference type="InterPro" id="IPR001846">
    <property type="entry name" value="VWF_type-D"/>
</dbReference>
<comment type="caution">
    <text evidence="2">The sequence shown here is derived from an EMBL/GenBank/DDBJ whole genome shotgun (WGS) entry which is preliminary data.</text>
</comment>
<evidence type="ECO:0000259" key="1">
    <source>
        <dbReference type="PROSITE" id="PS51233"/>
    </source>
</evidence>
<reference evidence="2 3" key="1">
    <citation type="submission" date="2019-03" db="EMBL/GenBank/DDBJ databases">
        <title>First draft genome of Liparis tanakae, snailfish: a comprehensive survey of snailfish specific genes.</title>
        <authorList>
            <person name="Kim W."/>
            <person name="Song I."/>
            <person name="Jeong J.-H."/>
            <person name="Kim D."/>
            <person name="Kim S."/>
            <person name="Ryu S."/>
            <person name="Song J.Y."/>
            <person name="Lee S.K."/>
        </authorList>
    </citation>
    <scope>NUCLEOTIDE SEQUENCE [LARGE SCALE GENOMIC DNA]</scope>
    <source>
        <tissue evidence="2">Muscle</tissue>
    </source>
</reference>
<proteinExistence type="predicted"/>
<dbReference type="EMBL" id="SRLO01011382">
    <property type="protein sequence ID" value="TNN25903.1"/>
    <property type="molecule type" value="Genomic_DNA"/>
</dbReference>